<dbReference type="EMBL" id="GBXM01034463">
    <property type="protein sequence ID" value="JAH74114.1"/>
    <property type="molecule type" value="Transcribed_RNA"/>
</dbReference>
<name>A0A0E9V7L8_ANGAN</name>
<protein>
    <submittedName>
        <fullName evidence="1">Uncharacterized protein</fullName>
    </submittedName>
</protein>
<reference evidence="1" key="2">
    <citation type="journal article" date="2015" name="Fish Shellfish Immunol.">
        <title>Early steps in the European eel (Anguilla anguilla)-Vibrio vulnificus interaction in the gills: Role of the RtxA13 toxin.</title>
        <authorList>
            <person name="Callol A."/>
            <person name="Pajuelo D."/>
            <person name="Ebbesson L."/>
            <person name="Teles M."/>
            <person name="MacKenzie S."/>
            <person name="Amaro C."/>
        </authorList>
    </citation>
    <scope>NUCLEOTIDE SEQUENCE</scope>
</reference>
<reference evidence="1" key="1">
    <citation type="submission" date="2014-11" db="EMBL/GenBank/DDBJ databases">
        <authorList>
            <person name="Amaro Gonzalez C."/>
        </authorList>
    </citation>
    <scope>NUCLEOTIDE SEQUENCE</scope>
</reference>
<accession>A0A0E9V7L8</accession>
<dbReference type="AlphaFoldDB" id="A0A0E9V7L8"/>
<proteinExistence type="predicted"/>
<sequence>MSASGSLYKLTKSVCVVHAHGCFIII</sequence>
<evidence type="ECO:0000313" key="1">
    <source>
        <dbReference type="EMBL" id="JAH74114.1"/>
    </source>
</evidence>
<organism evidence="1">
    <name type="scientific">Anguilla anguilla</name>
    <name type="common">European freshwater eel</name>
    <name type="synonym">Muraena anguilla</name>
    <dbReference type="NCBI Taxonomy" id="7936"/>
    <lineage>
        <taxon>Eukaryota</taxon>
        <taxon>Metazoa</taxon>
        <taxon>Chordata</taxon>
        <taxon>Craniata</taxon>
        <taxon>Vertebrata</taxon>
        <taxon>Euteleostomi</taxon>
        <taxon>Actinopterygii</taxon>
        <taxon>Neopterygii</taxon>
        <taxon>Teleostei</taxon>
        <taxon>Anguilliformes</taxon>
        <taxon>Anguillidae</taxon>
        <taxon>Anguilla</taxon>
    </lineage>
</organism>